<proteinExistence type="predicted"/>
<dbReference type="InterPro" id="IPR004176">
    <property type="entry name" value="Clp_R_N"/>
</dbReference>
<protein>
    <recommendedName>
        <fullName evidence="2">Clp R domain-containing protein</fullName>
    </recommendedName>
</protein>
<organism evidence="3 4">
    <name type="scientific">Actinomadura namibiensis</name>
    <dbReference type="NCBI Taxonomy" id="182080"/>
    <lineage>
        <taxon>Bacteria</taxon>
        <taxon>Bacillati</taxon>
        <taxon>Actinomycetota</taxon>
        <taxon>Actinomycetes</taxon>
        <taxon>Streptosporangiales</taxon>
        <taxon>Thermomonosporaceae</taxon>
        <taxon>Actinomadura</taxon>
    </lineage>
</organism>
<accession>A0A7W3LWZ0</accession>
<dbReference type="Proteomes" id="UP000572680">
    <property type="component" value="Unassembled WGS sequence"/>
</dbReference>
<dbReference type="Gene3D" id="1.10.1780.10">
    <property type="entry name" value="Clp, N-terminal domain"/>
    <property type="match status" value="2"/>
</dbReference>
<dbReference type="Pfam" id="PF02861">
    <property type="entry name" value="Clp_N"/>
    <property type="match status" value="1"/>
</dbReference>
<dbReference type="AlphaFoldDB" id="A0A7W3LWZ0"/>
<comment type="caution">
    <text evidence="3">The sequence shown here is derived from an EMBL/GenBank/DDBJ whole genome shotgun (WGS) entry which is preliminary data.</text>
</comment>
<sequence length="422" mass="45792">MERPPTPVTLLDVRVTERDDGSALYFYRLHRSGRLEHDCSVEVSQPRVGSLSERLAAARRDEIPEERLTEHAHALYRALFPYPPGREPDLLARLRTSPEPVLVRTNETVVPWELLHDGTGFLPLTRDLERFPDGRLLGDQLPVPDAAVREMLDRAFDLAAGRRLVTSSHLLLSLVTADGLRPVLAGRVGADRLAGIADRLRRTADRASAHGTGDPIMSDTVLRVMSAAERRAAERGRIDIGLEDVAEAFARIDGGTAARAVADCGVTPWRLLSAEEEPSLDRLDDGVRAALRVAHLLARAQGHRVVASYDLLLGFALTDGPALRAALSAQGGPGEAALEALTSGLDPHPGELSERTLGAVRRAADEAGVLRALLSDDESAAHALLSQLGVDVRALIRDLDRRDPARRDPDHRRPDPGSRRGG</sequence>
<reference evidence="3 4" key="1">
    <citation type="submission" date="2020-08" db="EMBL/GenBank/DDBJ databases">
        <title>Genomic Encyclopedia of Type Strains, Phase IV (KMG-IV): sequencing the most valuable type-strain genomes for metagenomic binning, comparative biology and taxonomic classification.</title>
        <authorList>
            <person name="Goeker M."/>
        </authorList>
    </citation>
    <scope>NUCLEOTIDE SEQUENCE [LARGE SCALE GENOMIC DNA]</scope>
    <source>
        <strain evidence="3 4">DSM 44197</strain>
    </source>
</reference>
<name>A0A7W3LWZ0_ACTNM</name>
<evidence type="ECO:0000259" key="2">
    <source>
        <dbReference type="Pfam" id="PF02861"/>
    </source>
</evidence>
<dbReference type="RefSeq" id="WP_182847720.1">
    <property type="nucleotide sequence ID" value="NZ_BAAALP010000025.1"/>
</dbReference>
<keyword evidence="4" id="KW-1185">Reference proteome</keyword>
<evidence type="ECO:0000313" key="3">
    <source>
        <dbReference type="EMBL" id="MBA8955740.1"/>
    </source>
</evidence>
<feature type="region of interest" description="Disordered" evidence="1">
    <location>
        <begin position="399"/>
        <end position="422"/>
    </location>
</feature>
<dbReference type="InterPro" id="IPR036628">
    <property type="entry name" value="Clp_N_dom_sf"/>
</dbReference>
<dbReference type="EMBL" id="JACJIA010000013">
    <property type="protein sequence ID" value="MBA8955740.1"/>
    <property type="molecule type" value="Genomic_DNA"/>
</dbReference>
<evidence type="ECO:0000256" key="1">
    <source>
        <dbReference type="SAM" id="MobiDB-lite"/>
    </source>
</evidence>
<dbReference type="SUPFAM" id="SSF81923">
    <property type="entry name" value="Double Clp-N motif"/>
    <property type="match status" value="1"/>
</dbReference>
<feature type="domain" description="Clp R" evidence="2">
    <location>
        <begin position="147"/>
        <end position="260"/>
    </location>
</feature>
<evidence type="ECO:0000313" key="4">
    <source>
        <dbReference type="Proteomes" id="UP000572680"/>
    </source>
</evidence>
<gene>
    <name evidence="3" type="ORF">HNR61_007422</name>
</gene>